<reference evidence="2" key="1">
    <citation type="journal article" date="2022" name="Plant J.">
        <title>Strategies of tolerance reflected in two North American maple genomes.</title>
        <authorList>
            <person name="McEvoy S.L."/>
            <person name="Sezen U.U."/>
            <person name="Trouern-Trend A."/>
            <person name="McMahon S.M."/>
            <person name="Schaberg P.G."/>
            <person name="Yang J."/>
            <person name="Wegrzyn J.L."/>
            <person name="Swenson N.G."/>
        </authorList>
    </citation>
    <scope>NUCLEOTIDE SEQUENCE</scope>
    <source>
        <strain evidence="2">91603</strain>
    </source>
</reference>
<sequence length="223" mass="25062">MAMATHQREEEVKWVNHYSSSHKILLVGEGDFSFSLSLALAFGSASNICASSLDSYDEVIKKYKIGGSNLLTLVKMGAFVLHGVNATKMKCHPELQMRSFDRIVFNFPLAGFYGKEHNNHMIGMHQDLLNGFFENASPMLRANGEVHVSHKTTPPFDCWNLKDLAFKNSLSLIEPVVEFKKEEYPGYNNKRGDGQRCDDPFPLGECSTFKFELSPAAKKNFKA</sequence>
<protein>
    <recommendedName>
        <fullName evidence="1">25S rRNA (uridine-N(3))-methyltransferase BMT5-like domain-containing protein</fullName>
    </recommendedName>
</protein>
<organism evidence="2 3">
    <name type="scientific">Acer negundo</name>
    <name type="common">Box elder</name>
    <dbReference type="NCBI Taxonomy" id="4023"/>
    <lineage>
        <taxon>Eukaryota</taxon>
        <taxon>Viridiplantae</taxon>
        <taxon>Streptophyta</taxon>
        <taxon>Embryophyta</taxon>
        <taxon>Tracheophyta</taxon>
        <taxon>Spermatophyta</taxon>
        <taxon>Magnoliopsida</taxon>
        <taxon>eudicotyledons</taxon>
        <taxon>Gunneridae</taxon>
        <taxon>Pentapetalae</taxon>
        <taxon>rosids</taxon>
        <taxon>malvids</taxon>
        <taxon>Sapindales</taxon>
        <taxon>Sapindaceae</taxon>
        <taxon>Hippocastanoideae</taxon>
        <taxon>Acereae</taxon>
        <taxon>Acer</taxon>
    </lineage>
</organism>
<evidence type="ECO:0000313" key="2">
    <source>
        <dbReference type="EMBL" id="KAI9186160.1"/>
    </source>
</evidence>
<dbReference type="AlphaFoldDB" id="A0AAD5J4R1"/>
<evidence type="ECO:0000259" key="1">
    <source>
        <dbReference type="Pfam" id="PF10354"/>
    </source>
</evidence>
<dbReference type="EMBL" id="JAJSOW010000100">
    <property type="protein sequence ID" value="KAI9186160.1"/>
    <property type="molecule type" value="Genomic_DNA"/>
</dbReference>
<dbReference type="InterPro" id="IPR019446">
    <property type="entry name" value="BMT5-like"/>
</dbReference>
<dbReference type="Pfam" id="PF10354">
    <property type="entry name" value="BMT5-like"/>
    <property type="match status" value="1"/>
</dbReference>
<evidence type="ECO:0000313" key="3">
    <source>
        <dbReference type="Proteomes" id="UP001064489"/>
    </source>
</evidence>
<dbReference type="GO" id="GO:0005737">
    <property type="term" value="C:cytoplasm"/>
    <property type="evidence" value="ECO:0007669"/>
    <property type="project" value="TreeGrafter"/>
</dbReference>
<proteinExistence type="predicted"/>
<accession>A0AAD5J4R1</accession>
<dbReference type="Proteomes" id="UP001064489">
    <property type="component" value="Chromosome 3"/>
</dbReference>
<feature type="domain" description="25S rRNA (uridine-N(3))-methyltransferase BMT5-like" evidence="1">
    <location>
        <begin position="25"/>
        <end position="191"/>
    </location>
</feature>
<dbReference type="GO" id="GO:0070475">
    <property type="term" value="P:rRNA base methylation"/>
    <property type="evidence" value="ECO:0007669"/>
    <property type="project" value="InterPro"/>
</dbReference>
<name>A0AAD5J4R1_ACENE</name>
<dbReference type="PANTHER" id="PTHR11538:SF26">
    <property type="entry name" value="FERREDOXIN-FOLD ANTICODON-BINDING DOMAIN-CONTAINING PROTEIN 1"/>
    <property type="match status" value="1"/>
</dbReference>
<dbReference type="GO" id="GO:0070042">
    <property type="term" value="F:rRNA (uridine-N3-)-methyltransferase activity"/>
    <property type="evidence" value="ECO:0007669"/>
    <property type="project" value="InterPro"/>
</dbReference>
<gene>
    <name evidence="2" type="ORF">LWI28_014285</name>
</gene>
<comment type="caution">
    <text evidence="2">The sequence shown here is derived from an EMBL/GenBank/DDBJ whole genome shotgun (WGS) entry which is preliminary data.</text>
</comment>
<reference evidence="2" key="2">
    <citation type="submission" date="2023-02" db="EMBL/GenBank/DDBJ databases">
        <authorList>
            <person name="Swenson N.G."/>
            <person name="Wegrzyn J.L."/>
            <person name="Mcevoy S.L."/>
        </authorList>
    </citation>
    <scope>NUCLEOTIDE SEQUENCE</scope>
    <source>
        <strain evidence="2">91603</strain>
        <tissue evidence="2">Leaf</tissue>
    </source>
</reference>
<dbReference type="PANTHER" id="PTHR11538">
    <property type="entry name" value="PHENYLALANYL-TRNA SYNTHETASE"/>
    <property type="match status" value="1"/>
</dbReference>
<keyword evidence="3" id="KW-1185">Reference proteome</keyword>